<dbReference type="AlphaFoldDB" id="A0A8K0JKX2"/>
<dbReference type="Proteomes" id="UP000812966">
    <property type="component" value="Unassembled WGS sequence"/>
</dbReference>
<accession>A0A8K0JKX2</accession>
<keyword evidence="3" id="KW-1185">Reference proteome</keyword>
<organism evidence="2 3">
    <name type="scientific">Filobasidium floriforme</name>
    <dbReference type="NCBI Taxonomy" id="5210"/>
    <lineage>
        <taxon>Eukaryota</taxon>
        <taxon>Fungi</taxon>
        <taxon>Dikarya</taxon>
        <taxon>Basidiomycota</taxon>
        <taxon>Agaricomycotina</taxon>
        <taxon>Tremellomycetes</taxon>
        <taxon>Filobasidiales</taxon>
        <taxon>Filobasidiaceae</taxon>
        <taxon>Filobasidium</taxon>
    </lineage>
</organism>
<evidence type="ECO:0000313" key="3">
    <source>
        <dbReference type="Proteomes" id="UP000812966"/>
    </source>
</evidence>
<sequence length="230" mass="24564">MSKGERNETKPPRASQNKAPFSVSELSETQGMYAILTFGTTVDTSHRSAYPYQTDNLLQTPDLNPENAGTMHASSFTAVIPLIGAIGASAGRCDKTKSSGGLTSYAAVQLVNPASAAGFKELASLSRIRNAAEIEIADRNVRCHSPGSRRPPAIWSNCHGASFTASLESGSKNNGTCILWVTGKGVDEDRDYLKTTEKEFKTGTILGTCEEHERVVNVDAGGPGCCDIWY</sequence>
<name>A0A8K0JKX2_9TREE</name>
<comment type="caution">
    <text evidence="2">The sequence shown here is derived from an EMBL/GenBank/DDBJ whole genome shotgun (WGS) entry which is preliminary data.</text>
</comment>
<feature type="region of interest" description="Disordered" evidence="1">
    <location>
        <begin position="1"/>
        <end position="23"/>
    </location>
</feature>
<dbReference type="EMBL" id="JABELV010000094">
    <property type="protein sequence ID" value="KAG7531308.1"/>
    <property type="molecule type" value="Genomic_DNA"/>
</dbReference>
<evidence type="ECO:0000313" key="2">
    <source>
        <dbReference type="EMBL" id="KAG7531308.1"/>
    </source>
</evidence>
<feature type="compositionally biased region" description="Polar residues" evidence="1">
    <location>
        <begin position="14"/>
        <end position="23"/>
    </location>
</feature>
<proteinExistence type="predicted"/>
<feature type="compositionally biased region" description="Basic and acidic residues" evidence="1">
    <location>
        <begin position="1"/>
        <end position="11"/>
    </location>
</feature>
<protein>
    <submittedName>
        <fullName evidence="2">Uncharacterized protein</fullName>
    </submittedName>
</protein>
<gene>
    <name evidence="2" type="ORF">FFLO_04429</name>
</gene>
<reference evidence="2" key="1">
    <citation type="submission" date="2020-04" db="EMBL/GenBank/DDBJ databases">
        <title>Analysis of mating type loci in Filobasidium floriforme.</title>
        <authorList>
            <person name="Nowrousian M."/>
        </authorList>
    </citation>
    <scope>NUCLEOTIDE SEQUENCE</scope>
    <source>
        <strain evidence="2">CBS 6242</strain>
    </source>
</reference>
<evidence type="ECO:0000256" key="1">
    <source>
        <dbReference type="SAM" id="MobiDB-lite"/>
    </source>
</evidence>